<sequence length="127" mass="13895">MEITLKIEAPGLMEAILALAEQLQEHNALIAGKPAPTGAITTGKISESKTKKKEAAPMIPDPVEVVEDPAPEASEDIDMETARELVMKSKAHKEKAKEVMTTMGIRKITEMDQAQINELYKALQEVK</sequence>
<feature type="compositionally biased region" description="Basic and acidic residues" evidence="1">
    <location>
        <begin position="46"/>
        <end position="55"/>
    </location>
</feature>
<feature type="region of interest" description="Disordered" evidence="1">
    <location>
        <begin position="33"/>
        <end position="57"/>
    </location>
</feature>
<proteinExistence type="predicted"/>
<name>A0A941HPR6_9CLOT</name>
<protein>
    <submittedName>
        <fullName evidence="2">Uncharacterized protein</fullName>
    </submittedName>
</protein>
<dbReference type="AlphaFoldDB" id="A0A941HPR6"/>
<accession>A0A941HPR6</accession>
<dbReference type="EMBL" id="JAGSCS010000004">
    <property type="protein sequence ID" value="MBR0575711.1"/>
    <property type="molecule type" value="Genomic_DNA"/>
</dbReference>
<dbReference type="RefSeq" id="WP_211800273.1">
    <property type="nucleotide sequence ID" value="NZ_JAGSCS010000004.1"/>
</dbReference>
<evidence type="ECO:0000256" key="1">
    <source>
        <dbReference type="SAM" id="MobiDB-lite"/>
    </source>
</evidence>
<comment type="caution">
    <text evidence="2">The sequence shown here is derived from an EMBL/GenBank/DDBJ whole genome shotgun (WGS) entry which is preliminary data.</text>
</comment>
<evidence type="ECO:0000313" key="2">
    <source>
        <dbReference type="EMBL" id="MBR0575711.1"/>
    </source>
</evidence>
<keyword evidence="3" id="KW-1185">Reference proteome</keyword>
<gene>
    <name evidence="2" type="ORF">KCG48_05065</name>
</gene>
<organism evidence="2 3">
    <name type="scientific">Proteiniclasticum sediminis</name>
    <dbReference type="NCBI Taxonomy" id="2804028"/>
    <lineage>
        <taxon>Bacteria</taxon>
        <taxon>Bacillati</taxon>
        <taxon>Bacillota</taxon>
        <taxon>Clostridia</taxon>
        <taxon>Eubacteriales</taxon>
        <taxon>Clostridiaceae</taxon>
        <taxon>Proteiniclasticum</taxon>
    </lineage>
</organism>
<reference evidence="2" key="1">
    <citation type="submission" date="2021-04" db="EMBL/GenBank/DDBJ databases">
        <title>Proteiniclasticum sedimins sp. nov., an obligate anaerobic bacterium isolated from anaerobic sludge.</title>
        <authorList>
            <person name="Liu J."/>
        </authorList>
    </citation>
    <scope>NUCLEOTIDE SEQUENCE</scope>
    <source>
        <strain evidence="2">BAD-10</strain>
    </source>
</reference>
<evidence type="ECO:0000313" key="3">
    <source>
        <dbReference type="Proteomes" id="UP000675379"/>
    </source>
</evidence>
<dbReference type="Proteomes" id="UP000675379">
    <property type="component" value="Unassembled WGS sequence"/>
</dbReference>